<evidence type="ECO:0000256" key="1">
    <source>
        <dbReference type="PIRSR" id="PIRSR605301-1"/>
    </source>
</evidence>
<dbReference type="Proteomes" id="UP000886523">
    <property type="component" value="Unassembled WGS sequence"/>
</dbReference>
<protein>
    <recommendedName>
        <fullName evidence="4">Maintenance of ploidy protein mob2</fullName>
    </recommendedName>
</protein>
<feature type="binding site" evidence="1">
    <location>
        <position position="67"/>
    </location>
    <ligand>
        <name>Zn(2+)</name>
        <dbReference type="ChEBI" id="CHEBI:29105"/>
    </ligand>
</feature>
<dbReference type="OrthoDB" id="8170117at2759"/>
<dbReference type="EMBL" id="MU129131">
    <property type="protein sequence ID" value="KAF9505940.1"/>
    <property type="molecule type" value="Genomic_DNA"/>
</dbReference>
<evidence type="ECO:0008006" key="4">
    <source>
        <dbReference type="Google" id="ProtNLM"/>
    </source>
</evidence>
<accession>A0A9P6AHH8</accession>
<sequence length="214" mass="24244">METSSKSTLDVPLYLCNPFLSARLVTGSFKAIIQLPKYTDISEWVAMNLFDFYTNLDLFLGFLLEFCTHESCPTMAAGTNFIYPWIEKNGRSASIPAPTHIDYIMTWISSQLDDQTVFPTRVGVEFPKTFPASAKNVYRQLFHVFAHIYHSHFTILLHARSEGHFNSLFAHFLAFGAQFDLWDQTDLCVGSGSADTKVSVAEIAEKWKEMGYLA</sequence>
<feature type="binding site" evidence="1">
    <location>
        <position position="72"/>
    </location>
    <ligand>
        <name>Zn(2+)</name>
        <dbReference type="ChEBI" id="CHEBI:29105"/>
    </ligand>
</feature>
<dbReference type="AlphaFoldDB" id="A0A9P6AHH8"/>
<feature type="binding site" evidence="1">
    <location>
        <position position="152"/>
    </location>
    <ligand>
        <name>Zn(2+)</name>
        <dbReference type="ChEBI" id="CHEBI:29105"/>
    </ligand>
</feature>
<keyword evidence="1" id="KW-0862">Zinc</keyword>
<proteinExistence type="predicted"/>
<dbReference type="Pfam" id="PF03637">
    <property type="entry name" value="Mob1_phocein"/>
    <property type="match status" value="1"/>
</dbReference>
<evidence type="ECO:0000313" key="2">
    <source>
        <dbReference type="EMBL" id="KAF9505940.1"/>
    </source>
</evidence>
<gene>
    <name evidence="2" type="ORF">BS47DRAFT_1353451</name>
</gene>
<reference evidence="2" key="1">
    <citation type="journal article" date="2020" name="Nat. Commun.">
        <title>Large-scale genome sequencing of mycorrhizal fungi provides insights into the early evolution of symbiotic traits.</title>
        <authorList>
            <person name="Miyauchi S."/>
            <person name="Kiss E."/>
            <person name="Kuo A."/>
            <person name="Drula E."/>
            <person name="Kohler A."/>
            <person name="Sanchez-Garcia M."/>
            <person name="Morin E."/>
            <person name="Andreopoulos B."/>
            <person name="Barry K.W."/>
            <person name="Bonito G."/>
            <person name="Buee M."/>
            <person name="Carver A."/>
            <person name="Chen C."/>
            <person name="Cichocki N."/>
            <person name="Clum A."/>
            <person name="Culley D."/>
            <person name="Crous P.W."/>
            <person name="Fauchery L."/>
            <person name="Girlanda M."/>
            <person name="Hayes R.D."/>
            <person name="Keri Z."/>
            <person name="LaButti K."/>
            <person name="Lipzen A."/>
            <person name="Lombard V."/>
            <person name="Magnuson J."/>
            <person name="Maillard F."/>
            <person name="Murat C."/>
            <person name="Nolan M."/>
            <person name="Ohm R.A."/>
            <person name="Pangilinan J."/>
            <person name="Pereira M.F."/>
            <person name="Perotto S."/>
            <person name="Peter M."/>
            <person name="Pfister S."/>
            <person name="Riley R."/>
            <person name="Sitrit Y."/>
            <person name="Stielow J.B."/>
            <person name="Szollosi G."/>
            <person name="Zifcakova L."/>
            <person name="Stursova M."/>
            <person name="Spatafora J.W."/>
            <person name="Tedersoo L."/>
            <person name="Vaario L.M."/>
            <person name="Yamada A."/>
            <person name="Yan M."/>
            <person name="Wang P."/>
            <person name="Xu J."/>
            <person name="Bruns T."/>
            <person name="Baldrian P."/>
            <person name="Vilgalys R."/>
            <person name="Dunand C."/>
            <person name="Henrissat B."/>
            <person name="Grigoriev I.V."/>
            <person name="Hibbett D."/>
            <person name="Nagy L.G."/>
            <person name="Martin F.M."/>
        </authorList>
    </citation>
    <scope>NUCLEOTIDE SEQUENCE</scope>
    <source>
        <strain evidence="2">UP504</strain>
    </source>
</reference>
<dbReference type="Gene3D" id="1.20.140.30">
    <property type="entry name" value="MOB kinase activator"/>
    <property type="match status" value="1"/>
</dbReference>
<keyword evidence="3" id="KW-1185">Reference proteome</keyword>
<dbReference type="PANTHER" id="PTHR22599">
    <property type="entry name" value="MPS ONE BINDER KINASE ACTIVATOR-LIKE MOB"/>
    <property type="match status" value="1"/>
</dbReference>
<comment type="caution">
    <text evidence="2">The sequence shown here is derived from an EMBL/GenBank/DDBJ whole genome shotgun (WGS) entry which is preliminary data.</text>
</comment>
<evidence type="ECO:0000313" key="3">
    <source>
        <dbReference type="Proteomes" id="UP000886523"/>
    </source>
</evidence>
<organism evidence="2 3">
    <name type="scientific">Hydnum rufescens UP504</name>
    <dbReference type="NCBI Taxonomy" id="1448309"/>
    <lineage>
        <taxon>Eukaryota</taxon>
        <taxon>Fungi</taxon>
        <taxon>Dikarya</taxon>
        <taxon>Basidiomycota</taxon>
        <taxon>Agaricomycotina</taxon>
        <taxon>Agaricomycetes</taxon>
        <taxon>Cantharellales</taxon>
        <taxon>Hydnaceae</taxon>
        <taxon>Hydnum</taxon>
    </lineage>
</organism>
<dbReference type="SUPFAM" id="SSF101152">
    <property type="entry name" value="Mob1/phocein"/>
    <property type="match status" value="1"/>
</dbReference>
<dbReference type="SMART" id="SM01388">
    <property type="entry name" value="Mob1_phocein"/>
    <property type="match status" value="1"/>
</dbReference>
<name>A0A9P6AHH8_9AGAM</name>
<dbReference type="InterPro" id="IPR036703">
    <property type="entry name" value="MOB_kinase_act_sf"/>
</dbReference>
<keyword evidence="1" id="KW-0479">Metal-binding</keyword>
<feature type="binding site" evidence="1">
    <location>
        <position position="147"/>
    </location>
    <ligand>
        <name>Zn(2+)</name>
        <dbReference type="ChEBI" id="CHEBI:29105"/>
    </ligand>
</feature>
<dbReference type="InterPro" id="IPR005301">
    <property type="entry name" value="MOB_kinase_act_fam"/>
</dbReference>